<feature type="region of interest" description="Disordered" evidence="2">
    <location>
        <begin position="642"/>
        <end position="679"/>
    </location>
</feature>
<dbReference type="CDD" id="cd01671">
    <property type="entry name" value="CARD"/>
    <property type="match status" value="2"/>
</dbReference>
<dbReference type="InParanoid" id="K1PEQ4"/>
<sequence length="705" mass="82272">MDKQQRTALQKNHMMIVEDLLVTDDFLGQCFQDDLFDLHLIEIIRTERTNQQKVHKLLELLPHRGPDAFDKFVSIIELKYPWLAKSLENGLRSPTRYQSYKITSQRELCSSVDVSERIENFTQRSFGLHRKLSQSDKRAVEQFLLEQIKLEVQKQNDLHSKGSGTIPPHIKQWLLSTHIKFKVHIDCLQEESISKEELHTSYSISFEIIEKQIETLLNRIQFLEEQMTNLYDVLGENSRKKSPALLVENILHKCQDIESKLERKEKEVDNMSNENYELTMLKKKLAHEMQLKDVQLEVKSNQISRLQQENKALHAEIEKLKKVTNTQTEKERTLTELQQIVNDLRQSRDYVRDENTELKYKLEQQRARFLSPRRQSSYSKTSNKMDPREKATLKNCLNCFLEDLDPTLTFLSQMVCSGVITDDQKDRIEKQTTRQDKVITLLEILPRRGPRAFKKFAVILRQDYSWISEKLEQEYQVQDFTKRIENALEQRTKKMGELIKDRDYINRVITETVVPLMIEECGTSVSSGAMGSGFDAPLKDIINDHLIPLLNGNNGHRTHLDSMHSGMLLDKVVDIIQDLKERCCKTLCLSDVTEFHSPLPILIETRLQELRDIITAMKKENKKIKKMEEKLITENQKLKSDLTTQKAEVKKGKTESVKQNSEIKKLKDQVQKTKSDNDKLKQELANLKEQMSKAGMDLQISSDFT</sequence>
<dbReference type="GO" id="GO:0070513">
    <property type="term" value="F:death domain binding"/>
    <property type="evidence" value="ECO:0007669"/>
    <property type="project" value="InterPro"/>
</dbReference>
<evidence type="ECO:0000259" key="3">
    <source>
        <dbReference type="PROSITE" id="PS50209"/>
    </source>
</evidence>
<accession>K1PEQ4</accession>
<keyword evidence="1" id="KW-0175">Coiled coil</keyword>
<dbReference type="EMBL" id="JH815701">
    <property type="protein sequence ID" value="EKC20033.1"/>
    <property type="molecule type" value="Genomic_DNA"/>
</dbReference>
<feature type="coiled-coil region" evidence="1">
    <location>
        <begin position="206"/>
        <end position="323"/>
    </location>
</feature>
<dbReference type="HOGENOM" id="CLU_391420_0_0_1"/>
<dbReference type="Gene3D" id="1.10.533.10">
    <property type="entry name" value="Death Domain, Fas"/>
    <property type="match status" value="2"/>
</dbReference>
<protein>
    <recommendedName>
        <fullName evidence="3">CARD domain-containing protein</fullName>
    </recommendedName>
</protein>
<dbReference type="GO" id="GO:0042981">
    <property type="term" value="P:regulation of apoptotic process"/>
    <property type="evidence" value="ECO:0007669"/>
    <property type="project" value="InterPro"/>
</dbReference>
<evidence type="ECO:0000256" key="2">
    <source>
        <dbReference type="SAM" id="MobiDB-lite"/>
    </source>
</evidence>
<dbReference type="PANTHER" id="PTHR15034">
    <property type="entry name" value="DEATH DOMAIN-CONTAINING PROTEIN CRADD"/>
    <property type="match status" value="1"/>
</dbReference>
<organism evidence="4">
    <name type="scientific">Magallana gigas</name>
    <name type="common">Pacific oyster</name>
    <name type="synonym">Crassostrea gigas</name>
    <dbReference type="NCBI Taxonomy" id="29159"/>
    <lineage>
        <taxon>Eukaryota</taxon>
        <taxon>Metazoa</taxon>
        <taxon>Spiralia</taxon>
        <taxon>Lophotrochozoa</taxon>
        <taxon>Mollusca</taxon>
        <taxon>Bivalvia</taxon>
        <taxon>Autobranchia</taxon>
        <taxon>Pteriomorphia</taxon>
        <taxon>Ostreida</taxon>
        <taxon>Ostreoidea</taxon>
        <taxon>Ostreidae</taxon>
        <taxon>Magallana</taxon>
    </lineage>
</organism>
<name>K1PEQ4_MAGGI</name>
<dbReference type="SUPFAM" id="SSF47986">
    <property type="entry name" value="DEATH domain"/>
    <property type="match status" value="2"/>
</dbReference>
<dbReference type="InterPro" id="IPR001315">
    <property type="entry name" value="CARD"/>
</dbReference>
<dbReference type="SMART" id="SM00114">
    <property type="entry name" value="CARD"/>
    <property type="match status" value="2"/>
</dbReference>
<dbReference type="Pfam" id="PF00619">
    <property type="entry name" value="CARD"/>
    <property type="match status" value="2"/>
</dbReference>
<dbReference type="PROSITE" id="PS50209">
    <property type="entry name" value="CARD"/>
    <property type="match status" value="2"/>
</dbReference>
<feature type="compositionally biased region" description="Basic and acidic residues" evidence="2">
    <location>
        <begin position="647"/>
        <end position="679"/>
    </location>
</feature>
<evidence type="ECO:0000313" key="4">
    <source>
        <dbReference type="EMBL" id="EKC20033.1"/>
    </source>
</evidence>
<dbReference type="InterPro" id="IPR037939">
    <property type="entry name" value="CRADD"/>
</dbReference>
<reference evidence="4" key="1">
    <citation type="journal article" date="2012" name="Nature">
        <title>The oyster genome reveals stress adaptation and complexity of shell formation.</title>
        <authorList>
            <person name="Zhang G."/>
            <person name="Fang X."/>
            <person name="Guo X."/>
            <person name="Li L."/>
            <person name="Luo R."/>
            <person name="Xu F."/>
            <person name="Yang P."/>
            <person name="Zhang L."/>
            <person name="Wang X."/>
            <person name="Qi H."/>
            <person name="Xiong Z."/>
            <person name="Que H."/>
            <person name="Xie Y."/>
            <person name="Holland P.W."/>
            <person name="Paps J."/>
            <person name="Zhu Y."/>
            <person name="Wu F."/>
            <person name="Chen Y."/>
            <person name="Wang J."/>
            <person name="Peng C."/>
            <person name="Meng J."/>
            <person name="Yang L."/>
            <person name="Liu J."/>
            <person name="Wen B."/>
            <person name="Zhang N."/>
            <person name="Huang Z."/>
            <person name="Zhu Q."/>
            <person name="Feng Y."/>
            <person name="Mount A."/>
            <person name="Hedgecock D."/>
            <person name="Xu Z."/>
            <person name="Liu Y."/>
            <person name="Domazet-Loso T."/>
            <person name="Du Y."/>
            <person name="Sun X."/>
            <person name="Zhang S."/>
            <person name="Liu B."/>
            <person name="Cheng P."/>
            <person name="Jiang X."/>
            <person name="Li J."/>
            <person name="Fan D."/>
            <person name="Wang W."/>
            <person name="Fu W."/>
            <person name="Wang T."/>
            <person name="Wang B."/>
            <person name="Zhang J."/>
            <person name="Peng Z."/>
            <person name="Li Y."/>
            <person name="Li N."/>
            <person name="Wang J."/>
            <person name="Chen M."/>
            <person name="He Y."/>
            <person name="Tan F."/>
            <person name="Song X."/>
            <person name="Zheng Q."/>
            <person name="Huang R."/>
            <person name="Yang H."/>
            <person name="Du X."/>
            <person name="Chen L."/>
            <person name="Yang M."/>
            <person name="Gaffney P.M."/>
            <person name="Wang S."/>
            <person name="Luo L."/>
            <person name="She Z."/>
            <person name="Ming Y."/>
            <person name="Huang W."/>
            <person name="Zhang S."/>
            <person name="Huang B."/>
            <person name="Zhang Y."/>
            <person name="Qu T."/>
            <person name="Ni P."/>
            <person name="Miao G."/>
            <person name="Wang J."/>
            <person name="Wang Q."/>
            <person name="Steinberg C.E."/>
            <person name="Wang H."/>
            <person name="Li N."/>
            <person name="Qian L."/>
            <person name="Zhang G."/>
            <person name="Li Y."/>
            <person name="Yang H."/>
            <person name="Liu X."/>
            <person name="Wang J."/>
            <person name="Yin Y."/>
            <person name="Wang J."/>
        </authorList>
    </citation>
    <scope>NUCLEOTIDE SEQUENCE [LARGE SCALE GENOMIC DNA]</scope>
    <source>
        <strain evidence="4">05x7-T-G4-1.051#20</strain>
    </source>
</reference>
<dbReference type="InterPro" id="IPR011029">
    <property type="entry name" value="DEATH-like_dom_sf"/>
</dbReference>
<feature type="domain" description="CARD" evidence="3">
    <location>
        <begin position="385"/>
        <end position="462"/>
    </location>
</feature>
<feature type="domain" description="CARD" evidence="3">
    <location>
        <begin position="1"/>
        <end position="77"/>
    </location>
</feature>
<proteinExistence type="predicted"/>
<dbReference type="PANTHER" id="PTHR15034:SF5">
    <property type="entry name" value="DEATH DOMAIN-CONTAINING PROTEIN CRADD"/>
    <property type="match status" value="1"/>
</dbReference>
<dbReference type="AlphaFoldDB" id="K1PEQ4"/>
<gene>
    <name evidence="4" type="ORF">CGI_10007114</name>
</gene>
<dbReference type="GO" id="GO:0002020">
    <property type="term" value="F:protease binding"/>
    <property type="evidence" value="ECO:0007669"/>
    <property type="project" value="InterPro"/>
</dbReference>
<evidence type="ECO:0000256" key="1">
    <source>
        <dbReference type="SAM" id="Coils"/>
    </source>
</evidence>